<feature type="domain" description="Cytochrome c" evidence="11">
    <location>
        <begin position="327"/>
        <end position="414"/>
    </location>
</feature>
<evidence type="ECO:0000256" key="1">
    <source>
        <dbReference type="ARBA" id="ARBA00004236"/>
    </source>
</evidence>
<gene>
    <name evidence="12" type="ORF">IP91_01422</name>
</gene>
<comment type="subcellular location">
    <subcellularLocation>
        <location evidence="1">Cell membrane</location>
    </subcellularLocation>
</comment>
<feature type="domain" description="Cytochrome c" evidence="11">
    <location>
        <begin position="191"/>
        <end position="298"/>
    </location>
</feature>
<dbReference type="GO" id="GO:0005506">
    <property type="term" value="F:iron ion binding"/>
    <property type="evidence" value="ECO:0007669"/>
    <property type="project" value="InterPro"/>
</dbReference>
<dbReference type="OrthoDB" id="9809720at2"/>
<evidence type="ECO:0000256" key="9">
    <source>
        <dbReference type="PIRSR" id="PIRSR000018-50"/>
    </source>
</evidence>
<dbReference type="RefSeq" id="WP_145648119.1">
    <property type="nucleotide sequence ID" value="NZ_VLLB01000002.1"/>
</dbReference>
<feature type="binding site" description="covalent" evidence="9">
    <location>
        <position position="209"/>
    </location>
    <ligand>
        <name>heme c</name>
        <dbReference type="ChEBI" id="CHEBI:61717"/>
        <label>2</label>
    </ligand>
</feature>
<evidence type="ECO:0000256" key="4">
    <source>
        <dbReference type="ARBA" id="ARBA00022723"/>
    </source>
</evidence>
<evidence type="ECO:0000259" key="11">
    <source>
        <dbReference type="PROSITE" id="PS51007"/>
    </source>
</evidence>
<evidence type="ECO:0000256" key="6">
    <source>
        <dbReference type="ARBA" id="ARBA00022737"/>
    </source>
</evidence>
<keyword evidence="7 10" id="KW-0408">Iron</keyword>
<keyword evidence="2" id="KW-1003">Cell membrane</keyword>
<feature type="binding site" description="covalent" evidence="9">
    <location>
        <position position="340"/>
    </location>
    <ligand>
        <name>heme c</name>
        <dbReference type="ChEBI" id="CHEBI:61717"/>
        <label>3</label>
    </ligand>
</feature>
<reference evidence="12 13" key="1">
    <citation type="journal article" date="2015" name="Stand. Genomic Sci.">
        <title>Genomic Encyclopedia of Bacterial and Archaeal Type Strains, Phase III: the genomes of soil and plant-associated and newly described type strains.</title>
        <authorList>
            <person name="Whitman W.B."/>
            <person name="Woyke T."/>
            <person name="Klenk H.P."/>
            <person name="Zhou Y."/>
            <person name="Lilburn T.G."/>
            <person name="Beck B.J."/>
            <person name="De Vos P."/>
            <person name="Vandamme P."/>
            <person name="Eisen J.A."/>
            <person name="Garrity G."/>
            <person name="Hugenholtz P."/>
            <person name="Kyrpides N.C."/>
        </authorList>
    </citation>
    <scope>NUCLEOTIDE SEQUENCE [LARGE SCALE GENOMIC DNA]</scope>
    <source>
        <strain evidence="12 13">CGMCC 1.10822</strain>
    </source>
</reference>
<name>A0A562RE10_9BURK</name>
<organism evidence="12 13">
    <name type="scientific">Pseudoduganella lurida</name>
    <dbReference type="NCBI Taxonomy" id="1036180"/>
    <lineage>
        <taxon>Bacteria</taxon>
        <taxon>Pseudomonadati</taxon>
        <taxon>Pseudomonadota</taxon>
        <taxon>Betaproteobacteria</taxon>
        <taxon>Burkholderiales</taxon>
        <taxon>Oxalobacteraceae</taxon>
        <taxon>Telluria group</taxon>
        <taxon>Pseudoduganella</taxon>
    </lineage>
</organism>
<protein>
    <submittedName>
        <fullName evidence="12">Mono/diheme cytochrome c family protein</fullName>
    </submittedName>
</protein>
<feature type="binding site" description="axial binding residue" evidence="10">
    <location>
        <position position="210"/>
    </location>
    <ligand>
        <name>heme c</name>
        <dbReference type="ChEBI" id="CHEBI:61717"/>
        <label>2</label>
    </ligand>
    <ligandPart>
        <name>Fe</name>
        <dbReference type="ChEBI" id="CHEBI:18248"/>
    </ligandPart>
</feature>
<dbReference type="AlphaFoldDB" id="A0A562RE10"/>
<dbReference type="SUPFAM" id="SSF46626">
    <property type="entry name" value="Cytochrome c"/>
    <property type="match status" value="3"/>
</dbReference>
<comment type="caution">
    <text evidence="12">The sequence shown here is derived from an EMBL/GenBank/DDBJ whole genome shotgun (WGS) entry which is preliminary data.</text>
</comment>
<dbReference type="EMBL" id="VLLB01000002">
    <property type="protein sequence ID" value="TWI67309.1"/>
    <property type="molecule type" value="Genomic_DNA"/>
</dbReference>
<dbReference type="InterPro" id="IPR036909">
    <property type="entry name" value="Cyt_c-like_dom_sf"/>
</dbReference>
<feature type="domain" description="Cytochrome c" evidence="11">
    <location>
        <begin position="46"/>
        <end position="149"/>
    </location>
</feature>
<dbReference type="Pfam" id="PF00034">
    <property type="entry name" value="Cytochrom_C"/>
    <property type="match status" value="1"/>
</dbReference>
<keyword evidence="8" id="KW-0472">Membrane</keyword>
<feature type="binding site" description="covalent" evidence="9">
    <location>
        <position position="343"/>
    </location>
    <ligand>
        <name>heme c</name>
        <dbReference type="ChEBI" id="CHEBI:61717"/>
        <label>3</label>
    </ligand>
</feature>
<evidence type="ECO:0000256" key="7">
    <source>
        <dbReference type="ARBA" id="ARBA00023004"/>
    </source>
</evidence>
<feature type="binding site" description="axial binding residue" evidence="10">
    <location>
        <position position="344"/>
    </location>
    <ligand>
        <name>heme c</name>
        <dbReference type="ChEBI" id="CHEBI:61717"/>
        <label>3</label>
    </ligand>
    <ligandPart>
        <name>Fe</name>
        <dbReference type="ChEBI" id="CHEBI:18248"/>
    </ligandPart>
</feature>
<feature type="binding site" description="covalent" evidence="9">
    <location>
        <position position="206"/>
    </location>
    <ligand>
        <name>heme c</name>
        <dbReference type="ChEBI" id="CHEBI:61717"/>
        <label>2</label>
    </ligand>
</feature>
<accession>A0A562RE10</accession>
<evidence type="ECO:0000256" key="2">
    <source>
        <dbReference type="ARBA" id="ARBA00022475"/>
    </source>
</evidence>
<dbReference type="Proteomes" id="UP000318431">
    <property type="component" value="Unassembled WGS sequence"/>
</dbReference>
<dbReference type="PANTHER" id="PTHR35008:SF8">
    <property type="entry name" value="ALCOHOL DEHYDROGENASE CYTOCHROME C SUBUNIT"/>
    <property type="match status" value="1"/>
</dbReference>
<sequence>MQAAPPRRSKAPWAILGAVLLLAGLFLLAWRPPIAPVAAPQDFAPTLVAQGARLAAVGNCMGCHTVDAARPFAGGYPVDTPFGTIHGTNISPDVATGIGTWSRAAFTRALRKGVSRDGHHLYPAFPYDHFSRLADGDIDALYAYLMTRTPFHAPPAANELPFPLNVRPLLAGWNLLFLDRDAPRPAATGSAELQHGAYLADALAHCGACHTPRNMLGAEDLKRPFAGGEAAGWYVPALDRSSPSPVPWTAGQLAAYLRTGIAPDHAIAGGPMQEVVHSLARADERDVRAIAGYIVTLMGSPPAARVADAARRAAAPTLPSPAATEEAQMRLGASVYADACARCHDLGRTASSGSGLRLPLGVALHDPDPRSLLRIVRDGIAPPEGTPGRTMPAFRGILTEAQVAALAAYLRRHGAGAPAWPYLSTHVAESFRPTERP</sequence>
<evidence type="ECO:0000313" key="13">
    <source>
        <dbReference type="Proteomes" id="UP000318431"/>
    </source>
</evidence>
<proteinExistence type="predicted"/>
<dbReference type="GO" id="GO:0016614">
    <property type="term" value="F:oxidoreductase activity, acting on CH-OH group of donors"/>
    <property type="evidence" value="ECO:0007669"/>
    <property type="project" value="InterPro"/>
</dbReference>
<dbReference type="PANTHER" id="PTHR35008">
    <property type="entry name" value="BLL4482 PROTEIN-RELATED"/>
    <property type="match status" value="1"/>
</dbReference>
<dbReference type="PROSITE" id="PS51007">
    <property type="entry name" value="CYTC"/>
    <property type="match status" value="3"/>
</dbReference>
<keyword evidence="5" id="KW-0732">Signal</keyword>
<dbReference type="GO" id="GO:0020037">
    <property type="term" value="F:heme binding"/>
    <property type="evidence" value="ECO:0007669"/>
    <property type="project" value="InterPro"/>
</dbReference>
<dbReference type="Pfam" id="PF13442">
    <property type="entry name" value="Cytochrome_CBB3"/>
    <property type="match status" value="1"/>
</dbReference>
<evidence type="ECO:0000256" key="3">
    <source>
        <dbReference type="ARBA" id="ARBA00022617"/>
    </source>
</evidence>
<evidence type="ECO:0000256" key="5">
    <source>
        <dbReference type="ARBA" id="ARBA00022729"/>
    </source>
</evidence>
<evidence type="ECO:0000256" key="8">
    <source>
        <dbReference type="ARBA" id="ARBA00023136"/>
    </source>
</evidence>
<dbReference type="Gene3D" id="1.10.760.10">
    <property type="entry name" value="Cytochrome c-like domain"/>
    <property type="match status" value="2"/>
</dbReference>
<keyword evidence="3 9" id="KW-0349">Heme</keyword>
<evidence type="ECO:0000256" key="10">
    <source>
        <dbReference type="PIRSR" id="PIRSR000018-51"/>
    </source>
</evidence>
<dbReference type="InterPro" id="IPR051459">
    <property type="entry name" value="Cytochrome_c-type_DH"/>
</dbReference>
<dbReference type="InterPro" id="IPR009056">
    <property type="entry name" value="Cyt_c-like_dom"/>
</dbReference>
<keyword evidence="4 10" id="KW-0479">Metal-binding</keyword>
<comment type="cofactor">
    <cofactor evidence="9">
        <name>heme c</name>
        <dbReference type="ChEBI" id="CHEBI:61717"/>
    </cofactor>
    <text evidence="9">Binds 3 heme c groups covalently per subunit.</text>
</comment>
<keyword evidence="6" id="KW-0677">Repeat</keyword>
<dbReference type="GO" id="GO:0005886">
    <property type="term" value="C:plasma membrane"/>
    <property type="evidence" value="ECO:0007669"/>
    <property type="project" value="UniProtKB-SubCell"/>
</dbReference>
<dbReference type="InterPro" id="IPR014353">
    <property type="entry name" value="Membr-bd_ADH_cyt_c"/>
</dbReference>
<feature type="binding site" description="axial binding residue" evidence="10">
    <location>
        <position position="64"/>
    </location>
    <ligand>
        <name>heme c</name>
        <dbReference type="ChEBI" id="CHEBI:61717"/>
        <label>1</label>
    </ligand>
    <ligandPart>
        <name>Fe</name>
        <dbReference type="ChEBI" id="CHEBI:18248"/>
    </ligandPart>
</feature>
<feature type="binding site" description="covalent" evidence="9">
    <location>
        <position position="63"/>
    </location>
    <ligand>
        <name>heme c</name>
        <dbReference type="ChEBI" id="CHEBI:61717"/>
        <label>1</label>
    </ligand>
</feature>
<evidence type="ECO:0000313" key="12">
    <source>
        <dbReference type="EMBL" id="TWI67309.1"/>
    </source>
</evidence>
<dbReference type="GO" id="GO:0009055">
    <property type="term" value="F:electron transfer activity"/>
    <property type="evidence" value="ECO:0007669"/>
    <property type="project" value="InterPro"/>
</dbReference>
<dbReference type="PIRSF" id="PIRSF000018">
    <property type="entry name" value="Mb_ADH_cyt_c"/>
    <property type="match status" value="1"/>
</dbReference>
<keyword evidence="13" id="KW-1185">Reference proteome</keyword>
<feature type="binding site" description="covalent" evidence="9">
    <location>
        <position position="60"/>
    </location>
    <ligand>
        <name>heme c</name>
        <dbReference type="ChEBI" id="CHEBI:61717"/>
        <label>1</label>
    </ligand>
</feature>